<comment type="caution">
    <text evidence="1">The sequence shown here is derived from an EMBL/GenBank/DDBJ whole genome shotgun (WGS) entry which is preliminary data.</text>
</comment>
<protein>
    <recommendedName>
        <fullName evidence="3">BTB domain-containing protein</fullName>
    </recommendedName>
</protein>
<name>A0A8H7KJH9_AGABI</name>
<reference evidence="1 2" key="1">
    <citation type="journal article" name="Sci. Rep.">
        <title>Telomere-to-telomere assembled and centromere annotated genomes of the two main subspecies of the button mushroom Agaricus bisporus reveal especially polymorphic chromosome ends.</title>
        <authorList>
            <person name="Sonnenberg A.S.M."/>
            <person name="Sedaghat-Telgerd N."/>
            <person name="Lavrijssen B."/>
            <person name="Ohm R.A."/>
            <person name="Hendrickx P.M."/>
            <person name="Scholtmeijer K."/>
            <person name="Baars J.J.P."/>
            <person name="van Peer A."/>
        </authorList>
    </citation>
    <scope>NUCLEOTIDE SEQUENCE [LARGE SCALE GENOMIC DNA]</scope>
    <source>
        <strain evidence="1 2">H119_p4</strain>
    </source>
</reference>
<sequence>MFFSMLHPLSFPDGNTALRAANVVFLVHRGVLARHSQPLADTIKALNSPQHVHGCPVLDLDDNPDDLAHFLLALYDGVSRLRHDPSDFDIVSAVLRLATKYKASKIQEDILRGMAPTWPKTLTQWEIREATATNSNGLYKPRLSYPHPIMVINLARQTNNLELLPSAFYDLCRCAPSDIATGYMCPRTAILHVLSPSDLMNILKGKEHASRFLSTFIVNELEGRRPSAACIYTEERDPARKRSCQAAFEAITFEILRDVNGVVCHRSSDPLFAIVDAELMQTREDASAITGVSLRACENCRAEFATVVDAVREEFWNKLPLWFGLDVPNWPT</sequence>
<dbReference type="EMBL" id="JABXXO010000003">
    <property type="protein sequence ID" value="KAF7782145.1"/>
    <property type="molecule type" value="Genomic_DNA"/>
</dbReference>
<dbReference type="Proteomes" id="UP000629468">
    <property type="component" value="Unassembled WGS sequence"/>
</dbReference>
<accession>A0A8H7KJH9</accession>
<evidence type="ECO:0008006" key="3">
    <source>
        <dbReference type="Google" id="ProtNLM"/>
    </source>
</evidence>
<proteinExistence type="predicted"/>
<evidence type="ECO:0000313" key="2">
    <source>
        <dbReference type="Proteomes" id="UP000629468"/>
    </source>
</evidence>
<dbReference type="AlphaFoldDB" id="A0A8H7KJH9"/>
<organism evidence="1 2">
    <name type="scientific">Agaricus bisporus var. burnettii</name>
    <dbReference type="NCBI Taxonomy" id="192524"/>
    <lineage>
        <taxon>Eukaryota</taxon>
        <taxon>Fungi</taxon>
        <taxon>Dikarya</taxon>
        <taxon>Basidiomycota</taxon>
        <taxon>Agaricomycotina</taxon>
        <taxon>Agaricomycetes</taxon>
        <taxon>Agaricomycetidae</taxon>
        <taxon>Agaricales</taxon>
        <taxon>Agaricineae</taxon>
        <taxon>Agaricaceae</taxon>
        <taxon>Agaricus</taxon>
    </lineage>
</organism>
<gene>
    <name evidence="1" type="ORF">Agabi119p4_1521</name>
</gene>
<evidence type="ECO:0000313" key="1">
    <source>
        <dbReference type="EMBL" id="KAF7782145.1"/>
    </source>
</evidence>